<evidence type="ECO:0000256" key="1">
    <source>
        <dbReference type="ARBA" id="ARBA00001966"/>
    </source>
</evidence>
<dbReference type="CDD" id="cd01335">
    <property type="entry name" value="Radical_SAM"/>
    <property type="match status" value="1"/>
</dbReference>
<dbReference type="eggNOG" id="COG1964">
    <property type="taxonomic scope" value="Bacteria"/>
</dbReference>
<organism evidence="8 9">
    <name type="scientific">Desulfomonile tiedjei (strain ATCC 49306 / DSM 6799 / DCB-1)</name>
    <dbReference type="NCBI Taxonomy" id="706587"/>
    <lineage>
        <taxon>Bacteria</taxon>
        <taxon>Pseudomonadati</taxon>
        <taxon>Thermodesulfobacteriota</taxon>
        <taxon>Desulfomonilia</taxon>
        <taxon>Desulfomonilales</taxon>
        <taxon>Desulfomonilaceae</taxon>
        <taxon>Desulfomonile</taxon>
    </lineage>
</organism>
<dbReference type="GO" id="GO:0051539">
    <property type="term" value="F:4 iron, 4 sulfur cluster binding"/>
    <property type="evidence" value="ECO:0007669"/>
    <property type="project" value="UniProtKB-KW"/>
</dbReference>
<dbReference type="PANTHER" id="PTHR43306">
    <property type="entry name" value="7,8-DIHYDRO-6-HYDROXYMETHYLPTERIN DIMETHYLTRANSFERASE"/>
    <property type="match status" value="1"/>
</dbReference>
<keyword evidence="3" id="KW-0949">S-adenosyl-L-methionine</keyword>
<protein>
    <submittedName>
        <fullName evidence="8">Putative Fe-S oxidoreductase</fullName>
    </submittedName>
</protein>
<feature type="domain" description="Radical SAM core" evidence="7">
    <location>
        <begin position="91"/>
        <end position="303"/>
    </location>
</feature>
<dbReference type="GO" id="GO:0046872">
    <property type="term" value="F:metal ion binding"/>
    <property type="evidence" value="ECO:0007669"/>
    <property type="project" value="UniProtKB-KW"/>
</dbReference>
<dbReference type="InterPro" id="IPR013785">
    <property type="entry name" value="Aldolase_TIM"/>
</dbReference>
<comment type="cofactor">
    <cofactor evidence="1">
        <name>[4Fe-4S] cluster</name>
        <dbReference type="ChEBI" id="CHEBI:49883"/>
    </cofactor>
</comment>
<keyword evidence="5" id="KW-0408">Iron</keyword>
<gene>
    <name evidence="8" type="ordered locus">Desti_1794</name>
</gene>
<dbReference type="NCBIfam" id="NF045646">
    <property type="entry name" value="rSAM_Se_TrsS"/>
    <property type="match status" value="1"/>
</dbReference>
<dbReference type="GO" id="GO:0003824">
    <property type="term" value="F:catalytic activity"/>
    <property type="evidence" value="ECO:0007669"/>
    <property type="project" value="InterPro"/>
</dbReference>
<evidence type="ECO:0000259" key="7">
    <source>
        <dbReference type="PROSITE" id="PS51918"/>
    </source>
</evidence>
<dbReference type="STRING" id="706587.Desti_1794"/>
<dbReference type="HOGENOM" id="CLU_023791_0_0_7"/>
<dbReference type="PATRIC" id="fig|706587.4.peg.2057"/>
<dbReference type="InterPro" id="IPR007197">
    <property type="entry name" value="rSAM"/>
</dbReference>
<evidence type="ECO:0000256" key="4">
    <source>
        <dbReference type="ARBA" id="ARBA00022723"/>
    </source>
</evidence>
<dbReference type="AlphaFoldDB" id="I4C4L1"/>
<dbReference type="Pfam" id="PF23545">
    <property type="entry name" value="Zn_ribbon_HMPTM"/>
    <property type="match status" value="1"/>
</dbReference>
<name>I4C4L1_DESTA</name>
<dbReference type="InterPro" id="IPR054698">
    <property type="entry name" value="rSAM_Se_TrsS"/>
</dbReference>
<dbReference type="Pfam" id="PF04055">
    <property type="entry name" value="Radical_SAM"/>
    <property type="match status" value="1"/>
</dbReference>
<keyword evidence="9" id="KW-1185">Reference proteome</keyword>
<dbReference type="SFLD" id="SFLDS00029">
    <property type="entry name" value="Radical_SAM"/>
    <property type="match status" value="1"/>
</dbReference>
<keyword evidence="4" id="KW-0479">Metal-binding</keyword>
<dbReference type="PROSITE" id="PS51918">
    <property type="entry name" value="RADICAL_SAM"/>
    <property type="match status" value="1"/>
</dbReference>
<dbReference type="InterPro" id="IPR058240">
    <property type="entry name" value="rSAM_sf"/>
</dbReference>
<evidence type="ECO:0000256" key="2">
    <source>
        <dbReference type="ARBA" id="ARBA00022485"/>
    </source>
</evidence>
<keyword evidence="6" id="KW-0411">Iron-sulfur</keyword>
<evidence type="ECO:0000256" key="3">
    <source>
        <dbReference type="ARBA" id="ARBA00022691"/>
    </source>
</evidence>
<proteinExistence type="predicted"/>
<dbReference type="InterPro" id="IPR000385">
    <property type="entry name" value="MoaA_NifB_PqqE_Fe-S-bd_CS"/>
</dbReference>
<evidence type="ECO:0000256" key="6">
    <source>
        <dbReference type="ARBA" id="ARBA00023014"/>
    </source>
</evidence>
<accession>I4C4L1</accession>
<dbReference type="SFLD" id="SFLDG01100">
    <property type="entry name" value="methyltransferase_(Class_D)"/>
    <property type="match status" value="1"/>
</dbReference>
<dbReference type="EMBL" id="CP003360">
    <property type="protein sequence ID" value="AFM24502.1"/>
    <property type="molecule type" value="Genomic_DNA"/>
</dbReference>
<dbReference type="OrthoDB" id="9782387at2"/>
<dbReference type="Proteomes" id="UP000006055">
    <property type="component" value="Chromosome"/>
</dbReference>
<dbReference type="PROSITE" id="PS01305">
    <property type="entry name" value="MOAA_NIFB_PQQE"/>
    <property type="match status" value="1"/>
</dbReference>
<sequence>MSLQDAPHPFRTESLCPECLARIPAIRVVDGSDVYLRKTCPDHGEFQVILWRGDPSYQSWVRPKIPTYPERPGTSVREGCPFDCGLCPDHRQQTCTALLEVTYRCNMRCAFCFAKAGTSQASDPDMATIKRWYEALLATGHPCNVQISGGEPTLRDDLPDIIALGQSMGFGFIQVNTNGLRFGTDPAYVKRLRNAGLASAFLQFDGVFEATYVTLRGGAFLASKLAAIESCRQEGIGVVLVPTVVPGVNDQELGAIVEFAFKNLDVVRGVHFQPVSYFGRYPAIPSDNDRITIPEIIRNLEIQTDGRLKTHHFKPPGCENALCSFHGTFVLMPDNRVQALTSHEIPCTCSSENAAEGAAKARRFVAQNWAQSGTATASSVQDDVFSMGEWDVLLERALTHKLCISGMAFQDVWNIDLERLRDCCIHVVARDGRIIPFCAHNLTSSSGRPLFERER</sequence>
<keyword evidence="2" id="KW-0004">4Fe-4S</keyword>
<dbReference type="RefSeq" id="WP_014809648.1">
    <property type="nucleotide sequence ID" value="NC_018025.1"/>
</dbReference>
<dbReference type="Gene3D" id="3.20.20.70">
    <property type="entry name" value="Aldolase class I"/>
    <property type="match status" value="1"/>
</dbReference>
<dbReference type="SUPFAM" id="SSF102114">
    <property type="entry name" value="Radical SAM enzymes"/>
    <property type="match status" value="1"/>
</dbReference>
<dbReference type="InterPro" id="IPR056488">
    <property type="entry name" value="Zn_ribbon_HMPTM"/>
</dbReference>
<evidence type="ECO:0000313" key="8">
    <source>
        <dbReference type="EMBL" id="AFM24502.1"/>
    </source>
</evidence>
<reference evidence="9" key="1">
    <citation type="submission" date="2012-06" db="EMBL/GenBank/DDBJ databases">
        <title>Complete sequence of chromosome of Desulfomonile tiedjei DSM 6799.</title>
        <authorList>
            <person name="Lucas S."/>
            <person name="Copeland A."/>
            <person name="Lapidus A."/>
            <person name="Glavina del Rio T."/>
            <person name="Dalin E."/>
            <person name="Tice H."/>
            <person name="Bruce D."/>
            <person name="Goodwin L."/>
            <person name="Pitluck S."/>
            <person name="Peters L."/>
            <person name="Ovchinnikova G."/>
            <person name="Zeytun A."/>
            <person name="Lu M."/>
            <person name="Kyrpides N."/>
            <person name="Mavromatis K."/>
            <person name="Ivanova N."/>
            <person name="Brettin T."/>
            <person name="Detter J.C."/>
            <person name="Han C."/>
            <person name="Larimer F."/>
            <person name="Land M."/>
            <person name="Hauser L."/>
            <person name="Markowitz V."/>
            <person name="Cheng J.-F."/>
            <person name="Hugenholtz P."/>
            <person name="Woyke T."/>
            <person name="Wu D."/>
            <person name="Spring S."/>
            <person name="Schroeder M."/>
            <person name="Brambilla E."/>
            <person name="Klenk H.-P."/>
            <person name="Eisen J.A."/>
        </authorList>
    </citation>
    <scope>NUCLEOTIDE SEQUENCE [LARGE SCALE GENOMIC DNA]</scope>
    <source>
        <strain evidence="9">ATCC 49306 / DSM 6799 / DCB-1</strain>
    </source>
</reference>
<dbReference type="SFLD" id="SFLDG01067">
    <property type="entry name" value="SPASM/twitch_domain_containing"/>
    <property type="match status" value="1"/>
</dbReference>
<dbReference type="PANTHER" id="PTHR43306:SF1">
    <property type="entry name" value="7,8-DIHYDRO-6-HYDROXYMETHYLPTERIN DIMETHYLTRANSFERASE"/>
    <property type="match status" value="1"/>
</dbReference>
<evidence type="ECO:0000256" key="5">
    <source>
        <dbReference type="ARBA" id="ARBA00023004"/>
    </source>
</evidence>
<dbReference type="InterPro" id="IPR034474">
    <property type="entry name" value="Methyltransferase_Class_D"/>
</dbReference>
<dbReference type="KEGG" id="dti:Desti_1794"/>
<evidence type="ECO:0000313" key="9">
    <source>
        <dbReference type="Proteomes" id="UP000006055"/>
    </source>
</evidence>